<feature type="disulfide bond" evidence="13">
    <location>
        <begin position="739"/>
        <end position="748"/>
    </location>
</feature>
<dbReference type="PRINTS" id="PR00010">
    <property type="entry name" value="EGFBLOOD"/>
</dbReference>
<organism evidence="20 21">
    <name type="scientific">Elysia chlorotica</name>
    <name type="common">Eastern emerald elysia</name>
    <name type="synonym">Sea slug</name>
    <dbReference type="NCBI Taxonomy" id="188477"/>
    <lineage>
        <taxon>Eukaryota</taxon>
        <taxon>Metazoa</taxon>
        <taxon>Spiralia</taxon>
        <taxon>Lophotrochozoa</taxon>
        <taxon>Mollusca</taxon>
        <taxon>Gastropoda</taxon>
        <taxon>Heterobranchia</taxon>
        <taxon>Euthyneura</taxon>
        <taxon>Panpulmonata</taxon>
        <taxon>Sacoglossa</taxon>
        <taxon>Placobranchoidea</taxon>
        <taxon>Plakobranchidae</taxon>
        <taxon>Elysia</taxon>
    </lineage>
</organism>
<evidence type="ECO:0000256" key="8">
    <source>
        <dbReference type="ARBA" id="ARBA00022976"/>
    </source>
</evidence>
<dbReference type="GO" id="GO:0043235">
    <property type="term" value="C:receptor complex"/>
    <property type="evidence" value="ECO:0007669"/>
    <property type="project" value="TreeGrafter"/>
</dbReference>
<evidence type="ECO:0000256" key="9">
    <source>
        <dbReference type="ARBA" id="ARBA00022989"/>
    </source>
</evidence>
<dbReference type="InterPro" id="IPR001007">
    <property type="entry name" value="VWF_dom"/>
</dbReference>
<evidence type="ECO:0000256" key="4">
    <source>
        <dbReference type="ARBA" id="ARBA00022692"/>
    </source>
</evidence>
<dbReference type="GO" id="GO:0035239">
    <property type="term" value="P:tube morphogenesis"/>
    <property type="evidence" value="ECO:0007669"/>
    <property type="project" value="UniProtKB-ARBA"/>
</dbReference>
<dbReference type="SMART" id="SM00179">
    <property type="entry name" value="EGF_CA"/>
    <property type="match status" value="14"/>
</dbReference>
<feature type="domain" description="EGF-like" evidence="18">
    <location>
        <begin position="533"/>
        <end position="569"/>
    </location>
</feature>
<feature type="disulfide bond" evidence="13">
    <location>
        <begin position="259"/>
        <end position="268"/>
    </location>
</feature>
<dbReference type="FunFam" id="2.10.25.10:FF:000061">
    <property type="entry name" value="Delta-like protein"/>
    <property type="match status" value="1"/>
</dbReference>
<feature type="disulfide bond" evidence="14">
    <location>
        <begin position="206"/>
        <end position="218"/>
    </location>
</feature>
<protein>
    <recommendedName>
        <fullName evidence="15">Delta-like protein</fullName>
    </recommendedName>
</protein>
<feature type="disulfide bond" evidence="14">
    <location>
        <begin position="226"/>
        <end position="235"/>
    </location>
</feature>
<dbReference type="InterPro" id="IPR051355">
    <property type="entry name" value="Notch/Slit_guidance"/>
</dbReference>
<dbReference type="SMART" id="SM00051">
    <property type="entry name" value="DSL"/>
    <property type="match status" value="1"/>
</dbReference>
<feature type="domain" description="EGF-like" evidence="18">
    <location>
        <begin position="637"/>
        <end position="673"/>
    </location>
</feature>
<feature type="disulfide bond" evidence="13">
    <location>
        <begin position="816"/>
        <end position="825"/>
    </location>
</feature>
<keyword evidence="11 13" id="KW-1015">Disulfide bond</keyword>
<evidence type="ECO:0000256" key="3">
    <source>
        <dbReference type="ARBA" id="ARBA00022536"/>
    </source>
</evidence>
<dbReference type="InterPro" id="IPR009030">
    <property type="entry name" value="Growth_fac_rcpt_cys_sf"/>
</dbReference>
<dbReference type="FunFam" id="2.10.25.10:FF:000472">
    <property type="entry name" value="Uncharacterized protein, isoform A"/>
    <property type="match status" value="1"/>
</dbReference>
<dbReference type="InterPro" id="IPR000742">
    <property type="entry name" value="EGF"/>
</dbReference>
<dbReference type="GO" id="GO:0007411">
    <property type="term" value="P:axon guidance"/>
    <property type="evidence" value="ECO:0007669"/>
    <property type="project" value="TreeGrafter"/>
</dbReference>
<dbReference type="Pfam" id="PF23575">
    <property type="entry name" value="JAG1"/>
    <property type="match status" value="1"/>
</dbReference>
<evidence type="ECO:0000256" key="6">
    <source>
        <dbReference type="ARBA" id="ARBA00022737"/>
    </source>
</evidence>
<dbReference type="CDD" id="cd00054">
    <property type="entry name" value="EGF_CA"/>
    <property type="match status" value="13"/>
</dbReference>
<feature type="domain" description="EGF-like" evidence="18">
    <location>
        <begin position="381"/>
        <end position="417"/>
    </location>
</feature>
<feature type="disulfide bond" evidence="13">
    <location>
        <begin position="663"/>
        <end position="672"/>
    </location>
</feature>
<reference evidence="20 21" key="1">
    <citation type="submission" date="2019-01" db="EMBL/GenBank/DDBJ databases">
        <title>A draft genome assembly of the solar-powered sea slug Elysia chlorotica.</title>
        <authorList>
            <person name="Cai H."/>
            <person name="Li Q."/>
            <person name="Fang X."/>
            <person name="Li J."/>
            <person name="Curtis N.E."/>
            <person name="Altenburger A."/>
            <person name="Shibata T."/>
            <person name="Feng M."/>
            <person name="Maeda T."/>
            <person name="Schwartz J.A."/>
            <person name="Shigenobu S."/>
            <person name="Lundholm N."/>
            <person name="Nishiyama T."/>
            <person name="Yang H."/>
            <person name="Hasebe M."/>
            <person name="Li S."/>
            <person name="Pierce S.K."/>
            <person name="Wang J."/>
        </authorList>
    </citation>
    <scope>NUCLEOTIDE SEQUENCE [LARGE SCALE GENOMIC DNA]</scope>
    <source>
        <strain evidence="20">EC2010</strain>
        <tissue evidence="20">Whole organism of an adult</tissue>
    </source>
</reference>
<keyword evidence="5 15" id="KW-0732">Signal</keyword>
<comment type="subcellular location">
    <subcellularLocation>
        <location evidence="1 15">Membrane</location>
        <topology evidence="1 15">Single-pass type I membrane protein</topology>
    </subcellularLocation>
</comment>
<feature type="domain" description="EGF-like" evidence="18">
    <location>
        <begin position="303"/>
        <end position="341"/>
    </location>
</feature>
<feature type="disulfide bond" evidence="13">
    <location>
        <begin position="701"/>
        <end position="710"/>
    </location>
</feature>
<evidence type="ECO:0000256" key="2">
    <source>
        <dbReference type="ARBA" id="ARBA00022473"/>
    </source>
</evidence>
<evidence type="ECO:0000256" key="11">
    <source>
        <dbReference type="ARBA" id="ARBA00023157"/>
    </source>
</evidence>
<evidence type="ECO:0000256" key="15">
    <source>
        <dbReference type="RuleBase" id="RU280815"/>
    </source>
</evidence>
<keyword evidence="8" id="KW-0914">Notch signaling pathway</keyword>
<keyword evidence="4 15" id="KW-0812">Transmembrane</keyword>
<dbReference type="GO" id="GO:0009986">
    <property type="term" value="C:cell surface"/>
    <property type="evidence" value="ECO:0007669"/>
    <property type="project" value="TreeGrafter"/>
</dbReference>
<evidence type="ECO:0000256" key="16">
    <source>
        <dbReference type="SAM" id="MobiDB-lite"/>
    </source>
</evidence>
<dbReference type="Pfam" id="PF07645">
    <property type="entry name" value="EGF_CA"/>
    <property type="match status" value="1"/>
</dbReference>
<dbReference type="Pfam" id="PF07657">
    <property type="entry name" value="MNNL"/>
    <property type="match status" value="1"/>
</dbReference>
<dbReference type="PROSITE" id="PS01186">
    <property type="entry name" value="EGF_2"/>
    <property type="match status" value="13"/>
</dbReference>
<dbReference type="Gene3D" id="2.10.25.140">
    <property type="match status" value="1"/>
</dbReference>
<keyword evidence="10 15" id="KW-0472">Membrane</keyword>
<dbReference type="PROSITE" id="PS00010">
    <property type="entry name" value="ASX_HYDROXYL"/>
    <property type="match status" value="12"/>
</dbReference>
<dbReference type="Pfam" id="PF00008">
    <property type="entry name" value="EGF"/>
    <property type="match status" value="12"/>
</dbReference>
<dbReference type="EMBL" id="RQTK01000050">
    <property type="protein sequence ID" value="RUS89644.1"/>
    <property type="molecule type" value="Genomic_DNA"/>
</dbReference>
<dbReference type="GO" id="GO:0005112">
    <property type="term" value="F:Notch binding"/>
    <property type="evidence" value="ECO:0007669"/>
    <property type="project" value="InterPro"/>
</dbReference>
<dbReference type="FunFam" id="2.10.25.10:FF:000117">
    <property type="entry name" value="Delta-like protein"/>
    <property type="match status" value="1"/>
</dbReference>
<dbReference type="FunFam" id="2.10.25.10:FF:000018">
    <property type="entry name" value="Delta-like 1"/>
    <property type="match status" value="1"/>
</dbReference>
<accession>A0A3S1AEC0</accession>
<dbReference type="FunFam" id="2.10.25.140:FF:000001">
    <property type="entry name" value="Delta-like protein"/>
    <property type="match status" value="1"/>
</dbReference>
<dbReference type="AlphaFoldDB" id="A0A3S1AEC0"/>
<keyword evidence="12" id="KW-0325">Glycoprotein</keyword>
<name>A0A3S1AEC0_ELYCH</name>
<feature type="domain" description="EGF-like" evidence="18">
    <location>
        <begin position="713"/>
        <end position="749"/>
    </location>
</feature>
<dbReference type="FunFam" id="2.10.25.10:FF:000122">
    <property type="entry name" value="Protein crumbs homolog 2"/>
    <property type="match status" value="1"/>
</dbReference>
<dbReference type="PRINTS" id="PR02059">
    <property type="entry name" value="JAGGEDFAMILY"/>
</dbReference>
<feature type="compositionally biased region" description="Basic and acidic residues" evidence="16">
    <location>
        <begin position="1177"/>
        <end position="1196"/>
    </location>
</feature>
<dbReference type="OrthoDB" id="283575at2759"/>
<keyword evidence="3 13" id="KW-0245">EGF-like domain</keyword>
<dbReference type="Pfam" id="PF01414">
    <property type="entry name" value="DSL"/>
    <property type="match status" value="1"/>
</dbReference>
<dbReference type="InterPro" id="IPR000152">
    <property type="entry name" value="EGF-type_Asp/Asn_hydroxyl_site"/>
</dbReference>
<dbReference type="GO" id="GO:0007219">
    <property type="term" value="P:Notch signaling pathway"/>
    <property type="evidence" value="ECO:0007669"/>
    <property type="project" value="UniProtKB-KW"/>
</dbReference>
<feature type="domain" description="EGF-like" evidence="18">
    <location>
        <begin position="828"/>
        <end position="864"/>
    </location>
</feature>
<feature type="disulfide bond" evidence="14">
    <location>
        <begin position="193"/>
        <end position="202"/>
    </location>
</feature>
<keyword evidence="9 15" id="KW-1133">Transmembrane helix</keyword>
<dbReference type="GO" id="GO:0051241">
    <property type="term" value="P:negative regulation of multicellular organismal process"/>
    <property type="evidence" value="ECO:0007669"/>
    <property type="project" value="UniProtKB-ARBA"/>
</dbReference>
<dbReference type="FunFam" id="2.10.25.10:FF:000007">
    <property type="entry name" value="Delta-like protein"/>
    <property type="match status" value="1"/>
</dbReference>
<dbReference type="GO" id="GO:0005509">
    <property type="term" value="F:calcium ion binding"/>
    <property type="evidence" value="ECO:0007669"/>
    <property type="project" value="InterPro"/>
</dbReference>
<dbReference type="GO" id="GO:0090596">
    <property type="term" value="P:sensory organ morphogenesis"/>
    <property type="evidence" value="ECO:0007669"/>
    <property type="project" value="UniProtKB-ARBA"/>
</dbReference>
<dbReference type="GO" id="GO:0051240">
    <property type="term" value="P:positive regulation of multicellular organismal process"/>
    <property type="evidence" value="ECO:0007669"/>
    <property type="project" value="UniProtKB-ARBA"/>
</dbReference>
<evidence type="ECO:0000256" key="14">
    <source>
        <dbReference type="PROSITE-ProRule" id="PRU00377"/>
    </source>
</evidence>
<evidence type="ECO:0000259" key="19">
    <source>
        <dbReference type="PROSITE" id="PS51051"/>
    </source>
</evidence>
<dbReference type="InterPro" id="IPR049883">
    <property type="entry name" value="NOTCH1_EGF-like"/>
</dbReference>
<dbReference type="InterPro" id="IPR018097">
    <property type="entry name" value="EGF_Ca-bd_CS"/>
</dbReference>
<dbReference type="InterPro" id="IPR056986">
    <property type="entry name" value="JAG1_1/2_dom"/>
</dbReference>
<keyword evidence="2 15" id="KW-0217">Developmental protein</keyword>
<feature type="disulfide bond" evidence="13">
    <location>
        <begin position="331"/>
        <end position="340"/>
    </location>
</feature>
<feature type="domain" description="DSL" evidence="19">
    <location>
        <begin position="191"/>
        <end position="235"/>
    </location>
</feature>
<dbReference type="GO" id="GO:0003008">
    <property type="term" value="P:system process"/>
    <property type="evidence" value="ECO:0007669"/>
    <property type="project" value="UniProtKB-ARBA"/>
</dbReference>
<evidence type="ECO:0000256" key="5">
    <source>
        <dbReference type="ARBA" id="ARBA00022729"/>
    </source>
</evidence>
<dbReference type="PROSITE" id="PS50026">
    <property type="entry name" value="EGF_3"/>
    <property type="match status" value="15"/>
</dbReference>
<feature type="domain" description="EGF-like" evidence="18">
    <location>
        <begin position="752"/>
        <end position="788"/>
    </location>
</feature>
<gene>
    <name evidence="20" type="ORF">EGW08_002565</name>
</gene>
<feature type="disulfide bond" evidence="13">
    <location>
        <begin position="559"/>
        <end position="568"/>
    </location>
</feature>
<proteinExistence type="predicted"/>
<feature type="domain" description="EGF-like" evidence="18">
    <location>
        <begin position="457"/>
        <end position="493"/>
    </location>
</feature>
<dbReference type="STRING" id="188477.A0A3S1AEC0"/>
<evidence type="ECO:0000259" key="18">
    <source>
        <dbReference type="PROSITE" id="PS50026"/>
    </source>
</evidence>
<dbReference type="GO" id="GO:0048018">
    <property type="term" value="F:receptor ligand activity"/>
    <property type="evidence" value="ECO:0007669"/>
    <property type="project" value="UniProtKB-ARBA"/>
</dbReference>
<feature type="disulfide bond" evidence="13">
    <location>
        <begin position="407"/>
        <end position="416"/>
    </location>
</feature>
<feature type="disulfide bond" evidence="13">
    <location>
        <begin position="483"/>
        <end position="492"/>
    </location>
</feature>
<dbReference type="SUPFAM" id="SSF57196">
    <property type="entry name" value="EGF/Laminin"/>
    <property type="match status" value="7"/>
</dbReference>
<feature type="disulfide bond" evidence="13">
    <location>
        <begin position="854"/>
        <end position="863"/>
    </location>
</feature>
<dbReference type="InterPro" id="IPR001881">
    <property type="entry name" value="EGF-like_Ca-bd_dom"/>
</dbReference>
<dbReference type="GO" id="GO:0030855">
    <property type="term" value="P:epithelial cell differentiation"/>
    <property type="evidence" value="ECO:0007669"/>
    <property type="project" value="UniProtKB-ARBA"/>
</dbReference>
<dbReference type="InterPro" id="IPR011651">
    <property type="entry name" value="Notch_ligand_N"/>
</dbReference>
<dbReference type="Gene3D" id="2.60.40.3510">
    <property type="match status" value="1"/>
</dbReference>
<evidence type="ECO:0000256" key="17">
    <source>
        <dbReference type="SAM" id="Phobius"/>
    </source>
</evidence>
<feature type="domain" description="EGF-like" evidence="18">
    <location>
        <begin position="596"/>
        <end position="635"/>
    </location>
</feature>
<dbReference type="FunFam" id="2.10.25.10:FF:000294">
    <property type="entry name" value="Delta-like protein"/>
    <property type="match status" value="1"/>
</dbReference>
<feature type="disulfide bond" evidence="13">
    <location>
        <begin position="521"/>
        <end position="530"/>
    </location>
</feature>
<feature type="transmembrane region" description="Helical" evidence="17">
    <location>
        <begin position="1098"/>
        <end position="1123"/>
    </location>
</feature>
<feature type="domain" description="EGF-like" evidence="18">
    <location>
        <begin position="343"/>
        <end position="379"/>
    </location>
</feature>
<dbReference type="FunFam" id="2.10.25.10:FF:000431">
    <property type="entry name" value="Delta-like protein"/>
    <property type="match status" value="1"/>
</dbReference>
<keyword evidence="21" id="KW-1185">Reference proteome</keyword>
<keyword evidence="6 15" id="KW-0677">Repeat</keyword>
<feature type="disulfide bond" evidence="13">
    <location>
        <begin position="369"/>
        <end position="378"/>
    </location>
</feature>
<dbReference type="FunFam" id="2.10.25.10:FF:000321">
    <property type="entry name" value="Protein delta homolog 1"/>
    <property type="match status" value="1"/>
</dbReference>
<dbReference type="PROSITE" id="PS01187">
    <property type="entry name" value="EGF_CA"/>
    <property type="match status" value="3"/>
</dbReference>
<dbReference type="PROSITE" id="PS00022">
    <property type="entry name" value="EGF_1"/>
    <property type="match status" value="15"/>
</dbReference>
<feature type="domain" description="EGF-like" evidence="18">
    <location>
        <begin position="419"/>
        <end position="455"/>
    </location>
</feature>
<dbReference type="SMART" id="SM00181">
    <property type="entry name" value="EGF"/>
    <property type="match status" value="16"/>
</dbReference>
<dbReference type="GO" id="GO:0005886">
    <property type="term" value="C:plasma membrane"/>
    <property type="evidence" value="ECO:0007669"/>
    <property type="project" value="TreeGrafter"/>
</dbReference>
<comment type="function">
    <text evidence="15">Putative Notch ligand involved in the mediation of Notch signaling.</text>
</comment>
<dbReference type="FunFam" id="2.10.25.10:FF:000143">
    <property type="entry name" value="Protein crumbs 1"/>
    <property type="match status" value="2"/>
</dbReference>
<dbReference type="PANTHER" id="PTHR45836">
    <property type="entry name" value="SLIT HOMOLOG"/>
    <property type="match status" value="1"/>
</dbReference>
<dbReference type="FunFam" id="2.10.25.10:FF:000031">
    <property type="entry name" value="neurogenic locus notch homolog protein 3"/>
    <property type="match status" value="1"/>
</dbReference>
<feature type="disulfide bond" evidence="13">
    <location>
        <begin position="445"/>
        <end position="454"/>
    </location>
</feature>
<feature type="region of interest" description="Disordered" evidence="16">
    <location>
        <begin position="1160"/>
        <end position="1221"/>
    </location>
</feature>
<comment type="caution">
    <text evidence="20">The sequence shown here is derived from an EMBL/GenBank/DDBJ whole genome shotgun (WGS) entry which is preliminary data.</text>
</comment>
<dbReference type="Proteomes" id="UP000271974">
    <property type="component" value="Unassembled WGS sequence"/>
</dbReference>
<keyword evidence="7" id="KW-0106">Calcium</keyword>
<comment type="caution">
    <text evidence="13">Lacks conserved residue(s) required for the propagation of feature annotation.</text>
</comment>
<evidence type="ECO:0000256" key="10">
    <source>
        <dbReference type="ARBA" id="ARBA00023136"/>
    </source>
</evidence>
<evidence type="ECO:0000313" key="21">
    <source>
        <dbReference type="Proteomes" id="UP000271974"/>
    </source>
</evidence>
<feature type="disulfide bond" evidence="13">
    <location>
        <begin position="625"/>
        <end position="634"/>
    </location>
</feature>
<dbReference type="Pfam" id="PF21700">
    <property type="entry name" value="EGF_DL_JAG"/>
    <property type="match status" value="1"/>
</dbReference>
<feature type="domain" description="EGF-like" evidence="18">
    <location>
        <begin position="790"/>
        <end position="826"/>
    </location>
</feature>
<sequence>MCRLRSFSGPPRLLLPCLSTSPRLVLLLVSTVVLLMTVAPASGSGVFQLQIESVRNVRGETATGHCCDGGDVTPMGCSDPCETYIRVCLKEFMDRVSMEGSCTFGNATTGVLGGNEFDYSTDRPETRIELPFDFAWLRAYTLIVELWDMDKDGPHDLIQRTVHTGMILPGTDWHKISHTGNTASTTFRIRVLCDQHYYNTTCTKFCRPRDNNFGHFTCDTHGDKICLSGWMGRECDIAICRQGCDAIHGSCNKPGECNCTYGWEGPLCDQCKSYPQCKHGSCNGSPWQCICHLNWGGILCDKDLNYCGRHHPCKNNGLCLNTAPDTYECSCPLGFSGKDCEIAEHACFSQPCRNGGQCVDVVTGFVCNCPAGWTGSTCEIDIDECVSNPCLNGGSCLDKDNGYECVCREGWQGPHCQLDADECHGSPCVNALGCRNIRGSFICDCQPGWTGQRCDVNIDDCHGVVCMNQAFCVDLVGGFYCACLPGFTGRFCEIEVDECASNPCKNGAICHDKVASYQCECANGYTGLYCQTDADPCSPNPCKHESTCFNIQGDFYCHCNKGWEGKDCSHPRHHCDSPSCEVIDSCTVSIPSNVSNGGFRLISSGVCGKHGVCISQPNGAFSCACVPGYMGTYCHQNIDDCAEQPCQNAGTCIDGVNSYQCICPEGWEGAHCNININDCSVNPCRNSGHCTDLTGEYQCNCVNGWRGKTCSTREGNCEPMACLNGGTCVDLGDTFSCKCPKGWSGTFCHIPTVRPCDSSPCQNHGTCVNSGDSFTCICRDGFEGASCQININNCNPFPCYNGGTCLDGDNWYVCDCAKGFSGPDCRININECASNPCTYGSTCIDGIAKFTCICPAGRTGTLCETVIGQLPSPKSCEHGRRIFSDGTTWEHDCNSCRCENGEVKCTKMWCGPKNCLSHPNLTSPVFQCGVDQTCVVQTQVTCMTPPCLPFGECRDLQEINDIPNPGKEWTCKPNQAHLGSNCAKIILIFDKAKMPLGVSVEGVCSNLRHLPQLKGLAYQDTLYVMCAVKPQERDTVEITLSANLIGGHRKASKTVSDALDKMATVLSHKATNSSALAAVMEIRLETAVNQDDDEDSSYMVPVLCTVIALLGAACVAVIVFWHCRVLQRRRRLRDEYLASTQTTANNENQDNIRRYRNSLFSSGDKRGIPKAVPTEEVNDHDMEKFDKSPGRYRAQDDSSPDLNDIQGYRPQPKKNNKKDINIQLSRSLLDEPEVIV</sequence>
<evidence type="ECO:0000256" key="1">
    <source>
        <dbReference type="ARBA" id="ARBA00004479"/>
    </source>
</evidence>
<dbReference type="PANTHER" id="PTHR45836:SF23">
    <property type="entry name" value="NEUROGENIC LOCUS NOTCH HOMOLOG PROTEIN 1"/>
    <property type="match status" value="1"/>
</dbReference>
<evidence type="ECO:0000256" key="12">
    <source>
        <dbReference type="ARBA" id="ARBA00023180"/>
    </source>
</evidence>
<feature type="domain" description="EGF-like" evidence="18">
    <location>
        <begin position="495"/>
        <end position="531"/>
    </location>
</feature>
<feature type="domain" description="EGF-like" evidence="18">
    <location>
        <begin position="675"/>
        <end position="711"/>
    </location>
</feature>
<feature type="disulfide bond" evidence="13">
    <location>
        <begin position="778"/>
        <end position="787"/>
    </location>
</feature>
<dbReference type="InterPro" id="IPR001774">
    <property type="entry name" value="DSL"/>
</dbReference>
<dbReference type="InterPro" id="IPR026219">
    <property type="entry name" value="Jagged/Serrate"/>
</dbReference>
<evidence type="ECO:0000313" key="20">
    <source>
        <dbReference type="EMBL" id="RUS89644.1"/>
    </source>
</evidence>
<evidence type="ECO:0000256" key="7">
    <source>
        <dbReference type="ARBA" id="ARBA00022837"/>
    </source>
</evidence>
<dbReference type="Gene3D" id="2.10.25.10">
    <property type="entry name" value="Laminin"/>
    <property type="match status" value="15"/>
</dbReference>
<dbReference type="SUPFAM" id="SSF57184">
    <property type="entry name" value="Growth factor receptor domain"/>
    <property type="match status" value="2"/>
</dbReference>
<dbReference type="PROSITE" id="PS51051">
    <property type="entry name" value="DSL"/>
    <property type="match status" value="1"/>
</dbReference>
<dbReference type="FunFam" id="2.10.25.10:FF:000004">
    <property type="entry name" value="Neurogenic locus notch 1"/>
    <property type="match status" value="1"/>
</dbReference>
<feature type="domain" description="EGF-like" evidence="18">
    <location>
        <begin position="236"/>
        <end position="269"/>
    </location>
</feature>
<dbReference type="FunFam" id="2.10.25.10:FF:000146">
    <property type="entry name" value="Putative neurogenic locus notch"/>
    <property type="match status" value="1"/>
</dbReference>
<dbReference type="SMART" id="SM00215">
    <property type="entry name" value="VWC_out"/>
    <property type="match status" value="1"/>
</dbReference>
<evidence type="ECO:0000256" key="13">
    <source>
        <dbReference type="PROSITE-ProRule" id="PRU00076"/>
    </source>
</evidence>